<dbReference type="PANTHER" id="PTHR47435:SF4">
    <property type="entry name" value="KELCH REPEAT PROTEIN (AFU_ORTHOLOGUE AFUA_5G12780)"/>
    <property type="match status" value="1"/>
</dbReference>
<organism evidence="3 4">
    <name type="scientific">Exophiala viscosa</name>
    <dbReference type="NCBI Taxonomy" id="2486360"/>
    <lineage>
        <taxon>Eukaryota</taxon>
        <taxon>Fungi</taxon>
        <taxon>Dikarya</taxon>
        <taxon>Ascomycota</taxon>
        <taxon>Pezizomycotina</taxon>
        <taxon>Eurotiomycetes</taxon>
        <taxon>Chaetothyriomycetidae</taxon>
        <taxon>Chaetothyriales</taxon>
        <taxon>Herpotrichiellaceae</taxon>
        <taxon>Exophiala</taxon>
    </lineage>
</organism>
<dbReference type="AlphaFoldDB" id="A0AAN6E7J3"/>
<dbReference type="PANTHER" id="PTHR47435">
    <property type="entry name" value="KELCH REPEAT PROTEIN (AFU_ORTHOLOGUE AFUA_5G12780)"/>
    <property type="match status" value="1"/>
</dbReference>
<evidence type="ECO:0000313" key="3">
    <source>
        <dbReference type="EMBL" id="KAI1618110.1"/>
    </source>
</evidence>
<sequence length="333" mass="35888">MAVSSKWTRLLSDDALPRSSQTLTVIGDTAYVFGGEVKPREPVDSAVYHVSAKPGQSLQDVSSVSTGETAPQARVGAASTTLGSKIYVFSGRGGTAMAPIEEKGSFWVLDTTDKTWSQLNPQDTGAAYPVGRSYYALTNDGQDAIFVHAGCPERGRKQDLWAFNIRSREWQELSPAPGPERGGTSITYAQGRLYRMNGFDGKTEQGGALDVFDIAGNQWQTIRFEPDGVSGPTPRSVACLVAVSVKKKPSLVTMFGERDPSSLGHAGAGKMLGDVWLFDIESQTWKEVRATGETPSPRGWFDADVYNDTGIVVHGGLAESNARLGDLWLLAFE</sequence>
<name>A0AAN6E7J3_9EURO</name>
<proteinExistence type="predicted"/>
<protein>
    <submittedName>
        <fullName evidence="3">Kelch repeat protein</fullName>
    </submittedName>
</protein>
<reference evidence="3" key="1">
    <citation type="journal article" date="2022" name="bioRxiv">
        <title>Deciphering the potential niche of two novel black yeast fungi from a biological soil crust based on their genomes, phenotypes, and melanin regulation.</title>
        <authorList>
            <consortium name="DOE Joint Genome Institute"/>
            <person name="Carr E.C."/>
            <person name="Barton Q."/>
            <person name="Grambo S."/>
            <person name="Sullivan M."/>
            <person name="Renfro C.M."/>
            <person name="Kuo A."/>
            <person name="Pangilinan J."/>
            <person name="Lipzen A."/>
            <person name="Keymanesh K."/>
            <person name="Savage E."/>
            <person name="Barry K."/>
            <person name="Grigoriev I.V."/>
            <person name="Riekhof W.R."/>
            <person name="Harris S.S."/>
        </authorList>
    </citation>
    <scope>NUCLEOTIDE SEQUENCE</scope>
    <source>
        <strain evidence="3">JF 03-4F</strain>
    </source>
</reference>
<dbReference type="Pfam" id="PF24681">
    <property type="entry name" value="Kelch_KLHDC2_KLHL20_DRC7"/>
    <property type="match status" value="1"/>
</dbReference>
<accession>A0AAN6E7J3</accession>
<keyword evidence="2" id="KW-0408">Iron</keyword>
<evidence type="ECO:0000256" key="1">
    <source>
        <dbReference type="ARBA" id="ARBA00022737"/>
    </source>
</evidence>
<gene>
    <name evidence="3" type="ORF">EDD36DRAFT_22275</name>
</gene>
<evidence type="ECO:0000313" key="4">
    <source>
        <dbReference type="Proteomes" id="UP001203852"/>
    </source>
</evidence>
<dbReference type="InterPro" id="IPR015915">
    <property type="entry name" value="Kelch-typ_b-propeller"/>
</dbReference>
<dbReference type="Proteomes" id="UP001203852">
    <property type="component" value="Unassembled WGS sequence"/>
</dbReference>
<dbReference type="EMBL" id="MU404350">
    <property type="protein sequence ID" value="KAI1618110.1"/>
    <property type="molecule type" value="Genomic_DNA"/>
</dbReference>
<keyword evidence="4" id="KW-1185">Reference proteome</keyword>
<dbReference type="GO" id="GO:0019760">
    <property type="term" value="P:glucosinolate metabolic process"/>
    <property type="evidence" value="ECO:0007669"/>
    <property type="project" value="UniProtKB-ARBA"/>
</dbReference>
<dbReference type="Gene3D" id="2.120.10.80">
    <property type="entry name" value="Kelch-type beta propeller"/>
    <property type="match status" value="2"/>
</dbReference>
<keyword evidence="1" id="KW-0677">Repeat</keyword>
<dbReference type="SUPFAM" id="SSF117281">
    <property type="entry name" value="Kelch motif"/>
    <property type="match status" value="2"/>
</dbReference>
<comment type="caution">
    <text evidence="3">The sequence shown here is derived from an EMBL/GenBank/DDBJ whole genome shotgun (WGS) entry which is preliminary data.</text>
</comment>
<evidence type="ECO:0000256" key="2">
    <source>
        <dbReference type="ARBA" id="ARBA00023004"/>
    </source>
</evidence>